<reference evidence="2" key="1">
    <citation type="submission" date="2021-02" db="EMBL/GenBank/DDBJ databases">
        <authorList>
            <person name="Dougan E. K."/>
            <person name="Rhodes N."/>
            <person name="Thang M."/>
            <person name="Chan C."/>
        </authorList>
    </citation>
    <scope>NUCLEOTIDE SEQUENCE</scope>
</reference>
<keyword evidence="3" id="KW-1185">Reference proteome</keyword>
<feature type="non-terminal residue" evidence="2">
    <location>
        <position position="1"/>
    </location>
</feature>
<organism evidence="2 3">
    <name type="scientific">Symbiodinium necroappetens</name>
    <dbReference type="NCBI Taxonomy" id="1628268"/>
    <lineage>
        <taxon>Eukaryota</taxon>
        <taxon>Sar</taxon>
        <taxon>Alveolata</taxon>
        <taxon>Dinophyceae</taxon>
        <taxon>Suessiales</taxon>
        <taxon>Symbiodiniaceae</taxon>
        <taxon>Symbiodinium</taxon>
    </lineage>
</organism>
<gene>
    <name evidence="2" type="primary">Rf1</name>
    <name evidence="2" type="ORF">SNEC2469_LOCUS11230</name>
</gene>
<dbReference type="AlphaFoldDB" id="A0A812QXX5"/>
<evidence type="ECO:0000313" key="2">
    <source>
        <dbReference type="EMBL" id="CAE7408527.1"/>
    </source>
</evidence>
<accession>A0A812QXX5</accession>
<proteinExistence type="predicted"/>
<dbReference type="OrthoDB" id="444089at2759"/>
<dbReference type="EMBL" id="CAJNJA010017809">
    <property type="protein sequence ID" value="CAE7408527.1"/>
    <property type="molecule type" value="Genomic_DNA"/>
</dbReference>
<sequence length="522" mass="57870">MDARATELWAHAPAIIAKLEAAIKQNSPAAREELLAVLGIDGGLLTVEDAKPGIDDFEYALQAAVLDRLEPHADPAQAKEREAQVPRALELAADVVAALFEYSAAPEVSAAETDRCKSWWMIFVQIAEETTKLVSLGQLEKLVEVFERSLLKLRKASLALAAQRLKEFDAKQEADMKAAKETSEEKKSEARAAKEAKERETKRLDERVLTLNWLCVLCVAVAEHAEPLLDCVPAKAWGNPEALPYSLDVSEASSVPEVVPAPAEKEAFLKMNERQRIRYRRATTELDAATSLLQLTCDAVVELDEDLCLKEHSKELAGILLRKPDSSLAGRSFMEFVVSDPEKVSVRHKLSDSARGAERVNECCANAFHTRLVDSCCSKFRTEVFHVSFRREDGEQCHLVGLRDFTDQESLATAHANRDGDARKRHGRFVSVDVRPQSSRSSDPNEEVSRSHTISMIFDMESQMVDAASPPACSLIGLSLPELFPDSGHEVFQTVWSSVAPYLMYRMGELSTLSGFCVWSNR</sequence>
<comment type="caution">
    <text evidence="2">The sequence shown here is derived from an EMBL/GenBank/DDBJ whole genome shotgun (WGS) entry which is preliminary data.</text>
</comment>
<evidence type="ECO:0000313" key="3">
    <source>
        <dbReference type="Proteomes" id="UP000601435"/>
    </source>
</evidence>
<protein>
    <submittedName>
        <fullName evidence="2">Rf1 protein</fullName>
    </submittedName>
</protein>
<name>A0A812QXX5_9DINO</name>
<feature type="region of interest" description="Disordered" evidence="1">
    <location>
        <begin position="176"/>
        <end position="197"/>
    </location>
</feature>
<dbReference type="Proteomes" id="UP000601435">
    <property type="component" value="Unassembled WGS sequence"/>
</dbReference>
<evidence type="ECO:0000256" key="1">
    <source>
        <dbReference type="SAM" id="MobiDB-lite"/>
    </source>
</evidence>